<organism evidence="1 2">
    <name type="scientific">Cylindrobasidium torrendii FP15055 ss-10</name>
    <dbReference type="NCBI Taxonomy" id="1314674"/>
    <lineage>
        <taxon>Eukaryota</taxon>
        <taxon>Fungi</taxon>
        <taxon>Dikarya</taxon>
        <taxon>Basidiomycota</taxon>
        <taxon>Agaricomycotina</taxon>
        <taxon>Agaricomycetes</taxon>
        <taxon>Agaricomycetidae</taxon>
        <taxon>Agaricales</taxon>
        <taxon>Marasmiineae</taxon>
        <taxon>Physalacriaceae</taxon>
        <taxon>Cylindrobasidium</taxon>
    </lineage>
</organism>
<sequence length="257" mass="29052">MGSALSLQQTRTGPYYPCAADIFELREFFLHYLPLELIDTILDCAEYWPCVHAERALDVVARAKRGRHPHAAPNAEYVYLVTKRIPPEAKVVQKVVYNITSHDQGWGGEERDRGTHGGSWTWFEAANIRAPEDAEPWWVDAAEHRFPVDLDVPDHAEEDAAASLKAEVRSPNPETPDKSRWTITTNLTAVGSYTTHTLTWTREDSDDSDDLTEHQKLGAKFVRLLDVGDRVALIARARYPGWANHIRSATIDVYFSV</sequence>
<evidence type="ECO:0000313" key="1">
    <source>
        <dbReference type="EMBL" id="KIY66424.1"/>
    </source>
</evidence>
<dbReference type="STRING" id="1314674.A0A0D7B8C2"/>
<dbReference type="EMBL" id="KN880555">
    <property type="protein sequence ID" value="KIY66424.1"/>
    <property type="molecule type" value="Genomic_DNA"/>
</dbReference>
<keyword evidence="2" id="KW-1185">Reference proteome</keyword>
<gene>
    <name evidence="1" type="ORF">CYLTODRAFT_431794</name>
</gene>
<dbReference type="Proteomes" id="UP000054007">
    <property type="component" value="Unassembled WGS sequence"/>
</dbReference>
<dbReference type="OrthoDB" id="66095at2759"/>
<protein>
    <submittedName>
        <fullName evidence="1">Uncharacterized protein</fullName>
    </submittedName>
</protein>
<reference evidence="1 2" key="1">
    <citation type="journal article" date="2015" name="Fungal Genet. Biol.">
        <title>Evolution of novel wood decay mechanisms in Agaricales revealed by the genome sequences of Fistulina hepatica and Cylindrobasidium torrendii.</title>
        <authorList>
            <person name="Floudas D."/>
            <person name="Held B.W."/>
            <person name="Riley R."/>
            <person name="Nagy L.G."/>
            <person name="Koehler G."/>
            <person name="Ransdell A.S."/>
            <person name="Younus H."/>
            <person name="Chow J."/>
            <person name="Chiniquy J."/>
            <person name="Lipzen A."/>
            <person name="Tritt A."/>
            <person name="Sun H."/>
            <person name="Haridas S."/>
            <person name="LaButti K."/>
            <person name="Ohm R.A."/>
            <person name="Kues U."/>
            <person name="Blanchette R.A."/>
            <person name="Grigoriev I.V."/>
            <person name="Minto R.E."/>
            <person name="Hibbett D.S."/>
        </authorList>
    </citation>
    <scope>NUCLEOTIDE SEQUENCE [LARGE SCALE GENOMIC DNA]</scope>
    <source>
        <strain evidence="1 2">FP15055 ss-10</strain>
    </source>
</reference>
<name>A0A0D7B8C2_9AGAR</name>
<dbReference type="AlphaFoldDB" id="A0A0D7B8C2"/>
<evidence type="ECO:0000313" key="2">
    <source>
        <dbReference type="Proteomes" id="UP000054007"/>
    </source>
</evidence>
<proteinExistence type="predicted"/>
<accession>A0A0D7B8C2</accession>